<reference evidence="1 2" key="1">
    <citation type="submission" date="2013-12" db="EMBL/GenBank/DDBJ databases">
        <authorList>
            <person name="Madinger N."/>
            <person name="Lenaerts A."/>
            <person name="Ordway D."/>
            <person name="DeGroote M.A."/>
            <person name="Parker T."/>
            <person name="Sizemore C."/>
            <person name="Tallon L.J."/>
            <person name="Sadzewicz L.K."/>
            <person name="Sengamalay N."/>
            <person name="Fraser C.M."/>
            <person name="Hine E."/>
            <person name="Shefchek K.A."/>
            <person name="Das S.P."/>
            <person name="Tettelin H."/>
        </authorList>
    </citation>
    <scope>NUCLEOTIDE SEQUENCE [LARGE SCALE GENOMIC DNA]</scope>
    <source>
        <strain evidence="1 2">21</strain>
    </source>
</reference>
<dbReference type="AlphaFoldDB" id="A0A829Q0W6"/>
<accession>A0A829Q0W6</accession>
<evidence type="ECO:0000313" key="2">
    <source>
        <dbReference type="Proteomes" id="UP000020103"/>
    </source>
</evidence>
<sequence length="64" mass="7213">MDSDVTDIRWMWKGRDSFSNPQAIVGLVNSSPQSCAQPAAVVDVTCEPHEVTKIRREKSRKLLK</sequence>
<proteinExistence type="predicted"/>
<dbReference type="Proteomes" id="UP000020103">
    <property type="component" value="Unassembled WGS sequence"/>
</dbReference>
<comment type="caution">
    <text evidence="1">The sequence shown here is derived from an EMBL/GenBank/DDBJ whole genome shotgun (WGS) entry which is preliminary data.</text>
</comment>
<name>A0A829Q0W6_9MYCO</name>
<organism evidence="1 2">
    <name type="scientific">Mycobacteroides abscessus 21</name>
    <dbReference type="NCBI Taxonomy" id="1299324"/>
    <lineage>
        <taxon>Bacteria</taxon>
        <taxon>Bacillati</taxon>
        <taxon>Actinomycetota</taxon>
        <taxon>Actinomycetes</taxon>
        <taxon>Mycobacteriales</taxon>
        <taxon>Mycobacteriaceae</taxon>
        <taxon>Mycobacteroides</taxon>
        <taxon>Mycobacteroides abscessus</taxon>
    </lineage>
</organism>
<gene>
    <name evidence="1" type="ORF">I543_5242</name>
</gene>
<dbReference type="EMBL" id="JAOF01000001">
    <property type="protein sequence ID" value="EUA46014.1"/>
    <property type="molecule type" value="Genomic_DNA"/>
</dbReference>
<protein>
    <submittedName>
        <fullName evidence="1">Uncharacterized protein</fullName>
    </submittedName>
</protein>
<evidence type="ECO:0000313" key="1">
    <source>
        <dbReference type="EMBL" id="EUA46014.1"/>
    </source>
</evidence>